<dbReference type="PANTHER" id="PTHR24421:SF10">
    <property type="entry name" value="NITRATE_NITRITE SENSOR PROTEIN NARQ"/>
    <property type="match status" value="1"/>
</dbReference>
<dbReference type="PANTHER" id="PTHR24421">
    <property type="entry name" value="NITRATE/NITRITE SENSOR PROTEIN NARX-RELATED"/>
    <property type="match status" value="1"/>
</dbReference>
<evidence type="ECO:0000256" key="3">
    <source>
        <dbReference type="ARBA" id="ARBA00022679"/>
    </source>
</evidence>
<feature type="transmembrane region" description="Helical" evidence="7">
    <location>
        <begin position="103"/>
        <end position="121"/>
    </location>
</feature>
<gene>
    <name evidence="8" type="ORF">Atai01_15790</name>
</gene>
<dbReference type="InterPro" id="IPR036890">
    <property type="entry name" value="HATPase_C_sf"/>
</dbReference>
<dbReference type="EC" id="2.7.13.3" evidence="2"/>
<evidence type="ECO:0000256" key="2">
    <source>
        <dbReference type="ARBA" id="ARBA00012438"/>
    </source>
</evidence>
<evidence type="ECO:0000256" key="4">
    <source>
        <dbReference type="ARBA" id="ARBA00022777"/>
    </source>
</evidence>
<keyword evidence="5" id="KW-0902">Two-component regulatory system</keyword>
<sequence>MAIAGLSWPRFRPHLSTPTLLVAGVSMAVTLAHVAGVGRLTPGADVLGLVESLALMVLVGLVVRYVPSRRAVLSAPAAGLTVAVWVLRVFAPASLLEGVGVCAFWGLGALVAAAGGGYLRFLDVRQERAVADGRLALRLRLAGDLHDYLAHDISEMVAHAQAGQVTGDPLALARVEAAGQRALSMLDRTLDMLHHDRPLAPGGDLDGIRAAAERFAAAGPAPVHLRMDPALVVPPETAALAHRIVIEGLTNIRRHAPRAGRVDLSVRASSGVLEITMTNDGVARAPNTRHGGSGLPALTSLVQAQRGDLIAEAVSGGWSLTARLPLAHSPEWSPASSSQTTRKVSAAPSA</sequence>
<feature type="region of interest" description="Disordered" evidence="6">
    <location>
        <begin position="329"/>
        <end position="350"/>
    </location>
</feature>
<feature type="transmembrane region" description="Helical" evidence="7">
    <location>
        <begin position="73"/>
        <end position="91"/>
    </location>
</feature>
<dbReference type="EMBL" id="BSTI01000003">
    <property type="protein sequence ID" value="GLY64960.1"/>
    <property type="molecule type" value="Genomic_DNA"/>
</dbReference>
<feature type="compositionally biased region" description="Polar residues" evidence="6">
    <location>
        <begin position="334"/>
        <end position="343"/>
    </location>
</feature>
<dbReference type="InterPro" id="IPR050482">
    <property type="entry name" value="Sensor_HK_TwoCompSys"/>
</dbReference>
<evidence type="ECO:0000313" key="8">
    <source>
        <dbReference type="EMBL" id="GLY64960.1"/>
    </source>
</evidence>
<dbReference type="GO" id="GO:0004673">
    <property type="term" value="F:protein histidine kinase activity"/>
    <property type="evidence" value="ECO:0007669"/>
    <property type="project" value="UniProtKB-EC"/>
</dbReference>
<reference evidence="8" key="1">
    <citation type="submission" date="2023-03" db="EMBL/GenBank/DDBJ databases">
        <title>Amycolatopsis taiwanensis NBRC 103393.</title>
        <authorList>
            <person name="Ichikawa N."/>
            <person name="Sato H."/>
            <person name="Tonouchi N."/>
        </authorList>
    </citation>
    <scope>NUCLEOTIDE SEQUENCE</scope>
    <source>
        <strain evidence="8">NBRC 103393</strain>
    </source>
</reference>
<feature type="transmembrane region" description="Helical" evidence="7">
    <location>
        <begin position="46"/>
        <end position="66"/>
    </location>
</feature>
<evidence type="ECO:0000256" key="6">
    <source>
        <dbReference type="SAM" id="MobiDB-lite"/>
    </source>
</evidence>
<keyword evidence="7" id="KW-0472">Membrane</keyword>
<comment type="caution">
    <text evidence="8">The sequence shown here is derived from an EMBL/GenBank/DDBJ whole genome shotgun (WGS) entry which is preliminary data.</text>
</comment>
<dbReference type="AlphaFoldDB" id="A0A9W6QZU0"/>
<organism evidence="8 9">
    <name type="scientific">Amycolatopsis taiwanensis</name>
    <dbReference type="NCBI Taxonomy" id="342230"/>
    <lineage>
        <taxon>Bacteria</taxon>
        <taxon>Bacillati</taxon>
        <taxon>Actinomycetota</taxon>
        <taxon>Actinomycetes</taxon>
        <taxon>Pseudonocardiales</taxon>
        <taxon>Pseudonocardiaceae</taxon>
        <taxon>Amycolatopsis</taxon>
    </lineage>
</organism>
<evidence type="ECO:0000256" key="7">
    <source>
        <dbReference type="SAM" id="Phobius"/>
    </source>
</evidence>
<keyword evidence="7" id="KW-0812">Transmembrane</keyword>
<keyword evidence="3" id="KW-0808">Transferase</keyword>
<keyword evidence="4 8" id="KW-0418">Kinase</keyword>
<dbReference type="GO" id="GO:0000160">
    <property type="term" value="P:phosphorelay signal transduction system"/>
    <property type="evidence" value="ECO:0007669"/>
    <property type="project" value="UniProtKB-KW"/>
</dbReference>
<evidence type="ECO:0000256" key="5">
    <source>
        <dbReference type="ARBA" id="ARBA00023012"/>
    </source>
</evidence>
<proteinExistence type="predicted"/>
<feature type="transmembrane region" description="Helical" evidence="7">
    <location>
        <begin position="20"/>
        <end position="40"/>
    </location>
</feature>
<dbReference type="Gene3D" id="3.30.565.10">
    <property type="entry name" value="Histidine kinase-like ATPase, C-terminal domain"/>
    <property type="match status" value="1"/>
</dbReference>
<accession>A0A9W6QZU0</accession>
<comment type="catalytic activity">
    <reaction evidence="1">
        <text>ATP + protein L-histidine = ADP + protein N-phospho-L-histidine.</text>
        <dbReference type="EC" id="2.7.13.3"/>
    </reaction>
</comment>
<evidence type="ECO:0000256" key="1">
    <source>
        <dbReference type="ARBA" id="ARBA00000085"/>
    </source>
</evidence>
<evidence type="ECO:0000313" key="9">
    <source>
        <dbReference type="Proteomes" id="UP001165136"/>
    </source>
</evidence>
<keyword evidence="7" id="KW-1133">Transmembrane helix</keyword>
<protein>
    <recommendedName>
        <fullName evidence="2">histidine kinase</fullName>
        <ecNumber evidence="2">2.7.13.3</ecNumber>
    </recommendedName>
</protein>
<dbReference type="Proteomes" id="UP001165136">
    <property type="component" value="Unassembled WGS sequence"/>
</dbReference>
<name>A0A9W6QZU0_9PSEU</name>
<keyword evidence="9" id="KW-1185">Reference proteome</keyword>
<dbReference type="SUPFAM" id="SSF55874">
    <property type="entry name" value="ATPase domain of HSP90 chaperone/DNA topoisomerase II/histidine kinase"/>
    <property type="match status" value="1"/>
</dbReference>